<dbReference type="EMBL" id="JAAALK010000282">
    <property type="protein sequence ID" value="KAG8079889.1"/>
    <property type="molecule type" value="Genomic_DNA"/>
</dbReference>
<reference evidence="2" key="2">
    <citation type="submission" date="2021-02" db="EMBL/GenBank/DDBJ databases">
        <authorList>
            <person name="Kimball J.A."/>
            <person name="Haas M.W."/>
            <person name="Macchietto M."/>
            <person name="Kono T."/>
            <person name="Duquette J."/>
            <person name="Shao M."/>
        </authorList>
    </citation>
    <scope>NUCLEOTIDE SEQUENCE</scope>
    <source>
        <tissue evidence="2">Fresh leaf tissue</tissue>
    </source>
</reference>
<reference evidence="2" key="1">
    <citation type="journal article" date="2021" name="bioRxiv">
        <title>Whole Genome Assembly and Annotation of Northern Wild Rice, Zizania palustris L., Supports a Whole Genome Duplication in the Zizania Genus.</title>
        <authorList>
            <person name="Haas M."/>
            <person name="Kono T."/>
            <person name="Macchietto M."/>
            <person name="Millas R."/>
            <person name="McGilp L."/>
            <person name="Shao M."/>
            <person name="Duquette J."/>
            <person name="Hirsch C.N."/>
            <person name="Kimball J."/>
        </authorList>
    </citation>
    <scope>NUCLEOTIDE SEQUENCE</scope>
    <source>
        <tissue evidence="2">Fresh leaf tissue</tissue>
    </source>
</reference>
<protein>
    <submittedName>
        <fullName evidence="2">Uncharacterized protein</fullName>
    </submittedName>
</protein>
<evidence type="ECO:0000256" key="1">
    <source>
        <dbReference type="SAM" id="MobiDB-lite"/>
    </source>
</evidence>
<evidence type="ECO:0000313" key="3">
    <source>
        <dbReference type="Proteomes" id="UP000729402"/>
    </source>
</evidence>
<gene>
    <name evidence="2" type="ORF">GUJ93_ZPchr0007g6394</name>
</gene>
<dbReference type="AlphaFoldDB" id="A0A8J5T4Q5"/>
<proteinExistence type="predicted"/>
<dbReference type="Proteomes" id="UP000729402">
    <property type="component" value="Unassembled WGS sequence"/>
</dbReference>
<organism evidence="2 3">
    <name type="scientific">Zizania palustris</name>
    <name type="common">Northern wild rice</name>
    <dbReference type="NCBI Taxonomy" id="103762"/>
    <lineage>
        <taxon>Eukaryota</taxon>
        <taxon>Viridiplantae</taxon>
        <taxon>Streptophyta</taxon>
        <taxon>Embryophyta</taxon>
        <taxon>Tracheophyta</taxon>
        <taxon>Spermatophyta</taxon>
        <taxon>Magnoliopsida</taxon>
        <taxon>Liliopsida</taxon>
        <taxon>Poales</taxon>
        <taxon>Poaceae</taxon>
        <taxon>BOP clade</taxon>
        <taxon>Oryzoideae</taxon>
        <taxon>Oryzeae</taxon>
        <taxon>Zizaniinae</taxon>
        <taxon>Zizania</taxon>
    </lineage>
</organism>
<sequence length="188" mass="20652">MNLKALSSISLKLPIPNPYLAYMPLSASNTIYSGLPVLHNLLRAYDYLPPHPPTRRTLQALHVPRHRSPTASRRLRRAVGASPPSPPSDLRSSTSPALRFWRFTVPIAPRCIAGVAPPRCQTCTAPRLVAGPRRRVTGPPPKPHGLRRLALAARASLSEPRRQHLKPSHPRVARCAPSDLFRVPVAAI</sequence>
<evidence type="ECO:0000313" key="2">
    <source>
        <dbReference type="EMBL" id="KAG8079889.1"/>
    </source>
</evidence>
<accession>A0A8J5T4Q5</accession>
<name>A0A8J5T4Q5_ZIZPA</name>
<feature type="region of interest" description="Disordered" evidence="1">
    <location>
        <begin position="62"/>
        <end position="94"/>
    </location>
</feature>
<keyword evidence="3" id="KW-1185">Reference proteome</keyword>
<comment type="caution">
    <text evidence="2">The sequence shown here is derived from an EMBL/GenBank/DDBJ whole genome shotgun (WGS) entry which is preliminary data.</text>
</comment>
<feature type="compositionally biased region" description="Basic residues" evidence="1">
    <location>
        <begin position="63"/>
        <end position="77"/>
    </location>
</feature>